<gene>
    <name evidence="1" type="ORF">DCAF_LOCUS11296</name>
</gene>
<dbReference type="AlphaFoldDB" id="A0AAV1RJQ7"/>
<reference evidence="1 2" key="1">
    <citation type="submission" date="2024-01" db="EMBL/GenBank/DDBJ databases">
        <authorList>
            <person name="Waweru B."/>
        </authorList>
    </citation>
    <scope>NUCLEOTIDE SEQUENCE [LARGE SCALE GENOMIC DNA]</scope>
</reference>
<organism evidence="1 2">
    <name type="scientific">Dovyalis caffra</name>
    <dbReference type="NCBI Taxonomy" id="77055"/>
    <lineage>
        <taxon>Eukaryota</taxon>
        <taxon>Viridiplantae</taxon>
        <taxon>Streptophyta</taxon>
        <taxon>Embryophyta</taxon>
        <taxon>Tracheophyta</taxon>
        <taxon>Spermatophyta</taxon>
        <taxon>Magnoliopsida</taxon>
        <taxon>eudicotyledons</taxon>
        <taxon>Gunneridae</taxon>
        <taxon>Pentapetalae</taxon>
        <taxon>rosids</taxon>
        <taxon>fabids</taxon>
        <taxon>Malpighiales</taxon>
        <taxon>Salicaceae</taxon>
        <taxon>Flacourtieae</taxon>
        <taxon>Dovyalis</taxon>
    </lineage>
</organism>
<dbReference type="Proteomes" id="UP001314170">
    <property type="component" value="Unassembled WGS sequence"/>
</dbReference>
<proteinExistence type="predicted"/>
<evidence type="ECO:0000313" key="1">
    <source>
        <dbReference type="EMBL" id="CAK7336288.1"/>
    </source>
</evidence>
<name>A0AAV1RJQ7_9ROSI</name>
<dbReference type="EMBL" id="CAWUPB010000994">
    <property type="protein sequence ID" value="CAK7336288.1"/>
    <property type="molecule type" value="Genomic_DNA"/>
</dbReference>
<keyword evidence="2" id="KW-1185">Reference proteome</keyword>
<comment type="caution">
    <text evidence="1">The sequence shown here is derived from an EMBL/GenBank/DDBJ whole genome shotgun (WGS) entry which is preliminary data.</text>
</comment>
<evidence type="ECO:0000313" key="2">
    <source>
        <dbReference type="Proteomes" id="UP001314170"/>
    </source>
</evidence>
<sequence length="112" mass="13186">MKLTSTLNMKEELRRLRDYLRTNCKICRLQMRAGLWRRVLEVQIFVVRTNVLEYHPESITNSIQKQIVGALQRGERSRASTLLLELGQEKHVLCNPLVYNAIKHTQQKHFIA</sequence>
<accession>A0AAV1RJQ7</accession>
<protein>
    <submittedName>
        <fullName evidence="1">Uncharacterized protein</fullName>
    </submittedName>
</protein>